<keyword evidence="2" id="KW-0732">Signal</keyword>
<accession>A0ABR5CD92</accession>
<gene>
    <name evidence="3" type="ORF">TZ00_13800</name>
</gene>
<comment type="caution">
    <text evidence="3">The sequence shown here is derived from an EMBL/GenBank/DDBJ whole genome shotgun (WGS) entry which is preliminary data.</text>
</comment>
<sequence length="166" mass="17232">MQKKTMWITAAAVGAVLVLGGAGAAVASSDIFDDGTRATSTPSVTGSDDRSRSDDGLDDSDGRSGTHDNSGRDGSDDGSDDRGRGSDDNGGDRDRSDDNTVPATADERSAAEAAALDEIGQGTVREFDTGDSDDDYAYKVELVMDDGGEVEVEFAADLSVLRIDRD</sequence>
<feature type="compositionally biased region" description="Basic and acidic residues" evidence="1">
    <location>
        <begin position="47"/>
        <end position="98"/>
    </location>
</feature>
<feature type="chain" id="PRO_5046500034" description="Peptidase propeptide and YPEB domain-containing protein" evidence="2">
    <location>
        <begin position="25"/>
        <end position="166"/>
    </location>
</feature>
<feature type="signal peptide" evidence="2">
    <location>
        <begin position="1"/>
        <end position="24"/>
    </location>
</feature>
<dbReference type="EMBL" id="JYFC01000006">
    <property type="protein sequence ID" value="KJC63603.1"/>
    <property type="molecule type" value="Genomic_DNA"/>
</dbReference>
<feature type="region of interest" description="Disordered" evidence="1">
    <location>
        <begin position="28"/>
        <end position="133"/>
    </location>
</feature>
<organism evidence="3 4">
    <name type="scientific">Agreia bicolorata</name>
    <dbReference type="NCBI Taxonomy" id="110935"/>
    <lineage>
        <taxon>Bacteria</taxon>
        <taxon>Bacillati</taxon>
        <taxon>Actinomycetota</taxon>
        <taxon>Actinomycetes</taxon>
        <taxon>Micrococcales</taxon>
        <taxon>Microbacteriaceae</taxon>
        <taxon>Agreia</taxon>
    </lineage>
</organism>
<keyword evidence="4" id="KW-1185">Reference proteome</keyword>
<evidence type="ECO:0000313" key="4">
    <source>
        <dbReference type="Proteomes" id="UP000032503"/>
    </source>
</evidence>
<evidence type="ECO:0000256" key="1">
    <source>
        <dbReference type="SAM" id="MobiDB-lite"/>
    </source>
</evidence>
<dbReference type="Proteomes" id="UP000032503">
    <property type="component" value="Unassembled WGS sequence"/>
</dbReference>
<dbReference type="Gene3D" id="3.30.505.20">
    <property type="match status" value="1"/>
</dbReference>
<evidence type="ECO:0000256" key="2">
    <source>
        <dbReference type="SAM" id="SignalP"/>
    </source>
</evidence>
<proteinExistence type="predicted"/>
<protein>
    <recommendedName>
        <fullName evidence="5">Peptidase propeptide and YPEB domain-containing protein</fullName>
    </recommendedName>
</protein>
<evidence type="ECO:0008006" key="5">
    <source>
        <dbReference type="Google" id="ProtNLM"/>
    </source>
</evidence>
<evidence type="ECO:0000313" key="3">
    <source>
        <dbReference type="EMBL" id="KJC63603.1"/>
    </source>
</evidence>
<name>A0ABR5CD92_9MICO</name>
<reference evidence="3 4" key="1">
    <citation type="journal article" date="2001" name="Int. J. Syst. Evol. Microbiol.">
        <title>Agreia bicolorata gen. nov., sp. nov., to accommodate actinobacteria isolated from narrow reed grass infected by the nematode Heteroanguina graminophila.</title>
        <authorList>
            <person name="Evtushenko L.I."/>
            <person name="Dorofeeva L.V."/>
            <person name="Dobrovolskaya T.G."/>
            <person name="Streshinskaya G.M."/>
            <person name="Subbotin S.A."/>
            <person name="Tiedje J.M."/>
        </authorList>
    </citation>
    <scope>NUCLEOTIDE SEQUENCE [LARGE SCALE GENOMIC DNA]</scope>
    <source>
        <strain evidence="3 4">VKM Ac-1804</strain>
    </source>
</reference>
<dbReference type="RefSeq" id="WP_044442543.1">
    <property type="nucleotide sequence ID" value="NZ_JYFC01000006.1"/>
</dbReference>